<evidence type="ECO:0000313" key="3">
    <source>
        <dbReference type="EMBL" id="KAK3271628.1"/>
    </source>
</evidence>
<dbReference type="PANTHER" id="PTHR42980:SF1">
    <property type="entry name" value="2-OXOISOVALERATE DEHYDROGENASE SUBUNIT BETA, MITOCHONDRIAL"/>
    <property type="match status" value="1"/>
</dbReference>
<dbReference type="Gene3D" id="3.40.50.970">
    <property type="match status" value="1"/>
</dbReference>
<dbReference type="Proteomes" id="UP001190700">
    <property type="component" value="Unassembled WGS sequence"/>
</dbReference>
<dbReference type="PANTHER" id="PTHR42980">
    <property type="entry name" value="2-OXOISOVALERATE DEHYDROGENASE SUBUNIT BETA-RELATED"/>
    <property type="match status" value="1"/>
</dbReference>
<evidence type="ECO:0000256" key="2">
    <source>
        <dbReference type="ARBA" id="ARBA00023002"/>
    </source>
</evidence>
<gene>
    <name evidence="3" type="ORF">CYMTET_20037</name>
</gene>
<evidence type="ECO:0000313" key="4">
    <source>
        <dbReference type="Proteomes" id="UP001190700"/>
    </source>
</evidence>
<proteinExistence type="predicted"/>
<reference evidence="3 4" key="1">
    <citation type="journal article" date="2015" name="Genome Biol. Evol.">
        <title>Comparative Genomics of a Bacterivorous Green Alga Reveals Evolutionary Causalities and Consequences of Phago-Mixotrophic Mode of Nutrition.</title>
        <authorList>
            <person name="Burns J.A."/>
            <person name="Paasch A."/>
            <person name="Narechania A."/>
            <person name="Kim E."/>
        </authorList>
    </citation>
    <scope>NUCLEOTIDE SEQUENCE [LARGE SCALE GENOMIC DNA]</scope>
    <source>
        <strain evidence="3 4">PLY_AMNH</strain>
    </source>
</reference>
<protein>
    <submittedName>
        <fullName evidence="3">Uncharacterized protein</fullName>
    </submittedName>
</protein>
<accession>A0AAE0G5F3</accession>
<keyword evidence="4" id="KW-1185">Reference proteome</keyword>
<sequence length="103" mass="11695">MNVYDQAVWDDHYKANPLKGVPTDGPKGTKSMNLYSAVNNALFCAMEADPKSYVFGEDVGFGGVFRCTQGDTLPVNQWDHGWLQRVRRREHLAWVSQELLSFD</sequence>
<name>A0AAE0G5F3_9CHLO</name>
<comment type="caution">
    <text evidence="3">The sequence shown here is derived from an EMBL/GenBank/DDBJ whole genome shotgun (WGS) entry which is preliminary data.</text>
</comment>
<dbReference type="SUPFAM" id="SSF52518">
    <property type="entry name" value="Thiamin diphosphate-binding fold (THDP-binding)"/>
    <property type="match status" value="1"/>
</dbReference>
<dbReference type="GO" id="GO:0009083">
    <property type="term" value="P:branched-chain amino acid catabolic process"/>
    <property type="evidence" value="ECO:0007669"/>
    <property type="project" value="TreeGrafter"/>
</dbReference>
<keyword evidence="2" id="KW-0560">Oxidoreductase</keyword>
<dbReference type="EMBL" id="LGRX02009526">
    <property type="protein sequence ID" value="KAK3271628.1"/>
    <property type="molecule type" value="Genomic_DNA"/>
</dbReference>
<dbReference type="AlphaFoldDB" id="A0AAE0G5F3"/>
<comment type="cofactor">
    <cofactor evidence="1">
        <name>thiamine diphosphate</name>
        <dbReference type="ChEBI" id="CHEBI:58937"/>
    </cofactor>
</comment>
<organism evidence="3 4">
    <name type="scientific">Cymbomonas tetramitiformis</name>
    <dbReference type="NCBI Taxonomy" id="36881"/>
    <lineage>
        <taxon>Eukaryota</taxon>
        <taxon>Viridiplantae</taxon>
        <taxon>Chlorophyta</taxon>
        <taxon>Pyramimonadophyceae</taxon>
        <taxon>Pyramimonadales</taxon>
        <taxon>Pyramimonadaceae</taxon>
        <taxon>Cymbomonas</taxon>
    </lineage>
</organism>
<dbReference type="GO" id="GO:0007584">
    <property type="term" value="P:response to nutrient"/>
    <property type="evidence" value="ECO:0007669"/>
    <property type="project" value="TreeGrafter"/>
</dbReference>
<dbReference type="InterPro" id="IPR029061">
    <property type="entry name" value="THDP-binding"/>
</dbReference>
<evidence type="ECO:0000256" key="1">
    <source>
        <dbReference type="ARBA" id="ARBA00001964"/>
    </source>
</evidence>
<dbReference type="GO" id="GO:0016491">
    <property type="term" value="F:oxidoreductase activity"/>
    <property type="evidence" value="ECO:0007669"/>
    <property type="project" value="UniProtKB-KW"/>
</dbReference>